<dbReference type="InterPro" id="IPR037923">
    <property type="entry name" value="HTH-like"/>
</dbReference>
<dbReference type="EMBL" id="CP133217">
    <property type="protein sequence ID" value="WML86279.1"/>
    <property type="molecule type" value="Genomic_DNA"/>
</dbReference>
<dbReference type="PANTHER" id="PTHR43280:SF32">
    <property type="entry name" value="TRANSCRIPTIONAL REGULATORY PROTEIN"/>
    <property type="match status" value="1"/>
</dbReference>
<dbReference type="GO" id="GO:0003700">
    <property type="term" value="F:DNA-binding transcription factor activity"/>
    <property type="evidence" value="ECO:0007669"/>
    <property type="project" value="InterPro"/>
</dbReference>
<evidence type="ECO:0000313" key="6">
    <source>
        <dbReference type="EMBL" id="WML86279.1"/>
    </source>
</evidence>
<dbReference type="SMART" id="SM00342">
    <property type="entry name" value="HTH_ARAC"/>
    <property type="match status" value="1"/>
</dbReference>
<dbReference type="Gene3D" id="1.10.10.60">
    <property type="entry name" value="Homeodomain-like"/>
    <property type="match status" value="1"/>
</dbReference>
<evidence type="ECO:0000313" key="7">
    <source>
        <dbReference type="Proteomes" id="UP001223336"/>
    </source>
</evidence>
<dbReference type="RefSeq" id="WP_308135188.1">
    <property type="nucleotide sequence ID" value="NZ_CP133197.1"/>
</dbReference>
<dbReference type="PROSITE" id="PS01124">
    <property type="entry name" value="HTH_ARAC_FAMILY_2"/>
    <property type="match status" value="1"/>
</dbReference>
<keyword evidence="3" id="KW-0804">Transcription</keyword>
<evidence type="ECO:0000313" key="5">
    <source>
        <dbReference type="EMBL" id="MDQ5769296.1"/>
    </source>
</evidence>
<feature type="domain" description="HTH araC/xylS-type" evidence="4">
    <location>
        <begin position="191"/>
        <end position="289"/>
    </location>
</feature>
<dbReference type="InterPro" id="IPR009057">
    <property type="entry name" value="Homeodomain-like_sf"/>
</dbReference>
<proteinExistence type="predicted"/>
<gene>
    <name evidence="5" type="ORF">RCC75_12200</name>
    <name evidence="6" type="ORF">RCG00_18545</name>
</gene>
<dbReference type="Pfam" id="PF12833">
    <property type="entry name" value="HTH_18"/>
    <property type="match status" value="1"/>
</dbReference>
<name>A0AA51MM89_9GAMM</name>
<dbReference type="Proteomes" id="UP001223336">
    <property type="component" value="Unassembled WGS sequence"/>
</dbReference>
<dbReference type="InterPro" id="IPR047264">
    <property type="entry name" value="Cupin_HpaA-like_N"/>
</dbReference>
<dbReference type="EMBL" id="JAVFKN010000015">
    <property type="protein sequence ID" value="MDQ5769296.1"/>
    <property type="molecule type" value="Genomic_DNA"/>
</dbReference>
<dbReference type="CDD" id="cd06999">
    <property type="entry name" value="cupin_HpaA-like_N"/>
    <property type="match status" value="1"/>
</dbReference>
<dbReference type="SUPFAM" id="SSF51215">
    <property type="entry name" value="Regulatory protein AraC"/>
    <property type="match status" value="1"/>
</dbReference>
<dbReference type="Proteomes" id="UP001229862">
    <property type="component" value="Chromosome"/>
</dbReference>
<keyword evidence="2" id="KW-0238">DNA-binding</keyword>
<keyword evidence="1" id="KW-0805">Transcription regulation</keyword>
<accession>A0AA51MM89</accession>
<evidence type="ECO:0000256" key="2">
    <source>
        <dbReference type="ARBA" id="ARBA00023125"/>
    </source>
</evidence>
<keyword evidence="7" id="KW-1185">Reference proteome</keyword>
<evidence type="ECO:0000256" key="3">
    <source>
        <dbReference type="ARBA" id="ARBA00023163"/>
    </source>
</evidence>
<dbReference type="AlphaFoldDB" id="A0AA51MM89"/>
<dbReference type="GO" id="GO:0043565">
    <property type="term" value="F:sequence-specific DNA binding"/>
    <property type="evidence" value="ECO:0007669"/>
    <property type="project" value="InterPro"/>
</dbReference>
<dbReference type="InterPro" id="IPR003313">
    <property type="entry name" value="AraC-bd"/>
</dbReference>
<evidence type="ECO:0000256" key="1">
    <source>
        <dbReference type="ARBA" id="ARBA00023015"/>
    </source>
</evidence>
<dbReference type="Pfam" id="PF02311">
    <property type="entry name" value="AraC_binding"/>
    <property type="match status" value="1"/>
</dbReference>
<evidence type="ECO:0000259" key="4">
    <source>
        <dbReference type="PROSITE" id="PS01124"/>
    </source>
</evidence>
<dbReference type="SUPFAM" id="SSF46689">
    <property type="entry name" value="Homeodomain-like"/>
    <property type="match status" value="1"/>
</dbReference>
<reference evidence="6 7" key="1">
    <citation type="submission" date="2023-08" db="EMBL/GenBank/DDBJ databases">
        <title>New molecular markers tilS and rpoB for phylogenetic and monitoring studies of the genus Thiothrix biodiversity.</title>
        <authorList>
            <person name="Ravin N.V."/>
            <person name="Smolyakov D."/>
            <person name="Markov N.D."/>
            <person name="Beletsky A.V."/>
            <person name="Mardanov A.V."/>
            <person name="Rudenko T.S."/>
            <person name="Grabovich M.Y."/>
        </authorList>
    </citation>
    <scope>NUCLEOTIDE SEQUENCE</scope>
    <source>
        <strain evidence="6">DNT52</strain>
        <strain evidence="5 7">H33</strain>
    </source>
</reference>
<protein>
    <submittedName>
        <fullName evidence="6">Helix-turn-helix domain-containing protein</fullName>
    </submittedName>
</protein>
<dbReference type="PANTHER" id="PTHR43280">
    <property type="entry name" value="ARAC-FAMILY TRANSCRIPTIONAL REGULATOR"/>
    <property type="match status" value="1"/>
</dbReference>
<organism evidence="6">
    <name type="scientific">Thiothrix subterranea</name>
    <dbReference type="NCBI Taxonomy" id="2735563"/>
    <lineage>
        <taxon>Bacteria</taxon>
        <taxon>Pseudomonadati</taxon>
        <taxon>Pseudomonadota</taxon>
        <taxon>Gammaproteobacteria</taxon>
        <taxon>Thiotrichales</taxon>
        <taxon>Thiotrichaceae</taxon>
        <taxon>Thiothrix</taxon>
    </lineage>
</organism>
<dbReference type="InterPro" id="IPR018060">
    <property type="entry name" value="HTH_AraC"/>
</dbReference>
<sequence>MSDVPHYFLYGETVPSHSLDYLHIAALEESLPKHDWKIHPHRHNNLHQLLVVEEGSVMVQLRDLRSEERGYCILSIPPKEVHSFMHKPGVRGYIVTIVDSFLRGIFAANERQQFPFLFNECLIVRPDPDSKISWDFEMLMRQIMREYRVPRRGQACAIGAYLKVLFVLLSRSSSQMQVMERQYDAKISVYEDFVKLLETNYPQHWSVNQYADTLGMTGNRLNRLCQRYAGQNALQIVHERLLTEAKRKLIYSNMSVNEISYELGFKDPAYFSRFFTKSCDETPGQFKKRLQTQEADAER</sequence>